<proteinExistence type="predicted"/>
<protein>
    <submittedName>
        <fullName evidence="2">Unannotated protein</fullName>
    </submittedName>
</protein>
<name>A0A6J7NQN5_9ZZZZ</name>
<dbReference type="EMBL" id="CAFBOG010000229">
    <property type="protein sequence ID" value="CAB4995436.1"/>
    <property type="molecule type" value="Genomic_DNA"/>
</dbReference>
<feature type="region of interest" description="Disordered" evidence="1">
    <location>
        <begin position="178"/>
        <end position="202"/>
    </location>
</feature>
<feature type="region of interest" description="Disordered" evidence="1">
    <location>
        <begin position="15"/>
        <end position="37"/>
    </location>
</feature>
<evidence type="ECO:0000313" key="2">
    <source>
        <dbReference type="EMBL" id="CAB4995436.1"/>
    </source>
</evidence>
<dbReference type="AlphaFoldDB" id="A0A6J7NQN5"/>
<evidence type="ECO:0000256" key="1">
    <source>
        <dbReference type="SAM" id="MobiDB-lite"/>
    </source>
</evidence>
<reference evidence="2" key="1">
    <citation type="submission" date="2020-05" db="EMBL/GenBank/DDBJ databases">
        <authorList>
            <person name="Chiriac C."/>
            <person name="Salcher M."/>
            <person name="Ghai R."/>
            <person name="Kavagutti S V."/>
        </authorList>
    </citation>
    <scope>NUCLEOTIDE SEQUENCE</scope>
</reference>
<sequence length="337" mass="35204">MRIDPRKRCWPSRARAIGPRGSVRPTRTRVSQSSAARRAAVAVPEAAKNSSVAASNNKLSERATTRSNVESGSSTRAACFVCAAHPASIAPASGASHCAVGAGFCAELFLLREEASLRVDRGSRILTTAVCGSATTKAPSRQLAAEVLVPSGCSSSAFARRVATVPSSPTTLRATDLESTAATAPSTEITEPAEPSDVIDPIPSNRYGRIVSASATGTAVKFSISTITAESSQRLPSETAEVARTPKTRWIMSPPGTRIAVSRTGESPIRRWRTAASMLGWCQRSSAPIHQSKHQVSLRICTKPAGSQSAIAPASTVPRGAQLRTILESFAAALDSA</sequence>
<gene>
    <name evidence="2" type="ORF">UFOPK3914_01835</name>
</gene>
<accession>A0A6J7NQN5</accession>
<feature type="compositionally biased region" description="Polar residues" evidence="1">
    <location>
        <begin position="178"/>
        <end position="189"/>
    </location>
</feature>
<organism evidence="2">
    <name type="scientific">freshwater metagenome</name>
    <dbReference type="NCBI Taxonomy" id="449393"/>
    <lineage>
        <taxon>unclassified sequences</taxon>
        <taxon>metagenomes</taxon>
        <taxon>ecological metagenomes</taxon>
    </lineage>
</organism>